<dbReference type="PANTHER" id="PTHR45703">
    <property type="entry name" value="DYNEIN HEAVY CHAIN"/>
    <property type="match status" value="1"/>
</dbReference>
<name>A0A5J4S0Z0_9EUKA</name>
<dbReference type="AlphaFoldDB" id="A0A5J4S0Z0"/>
<dbReference type="EMBL" id="SNRW01041140">
    <property type="protein sequence ID" value="KAA6339155.1"/>
    <property type="molecule type" value="Genomic_DNA"/>
</dbReference>
<sequence length="227" mass="25790">ALRPDSLPRLLNSLSTSFLGKNVTQMPVPKLEQLLRSLPSSIPLVFITNDETDLAQDIQSIADRVVAGAQTRVRRLASSEEGVRRLPKIVTEASYLGQWLLGSTVIVRSHQRFHIAFLTRPTALFPQAILDQSTLVACEAPKTLRQIISQMLDELHQSNWQQRNEKWRRLALSLSHLTASIALRGRFGRNGWRIGTNIGSQSDWIGAQVLLDWHYNSQYKDWKKKDE</sequence>
<proteinExistence type="predicted"/>
<evidence type="ECO:0000313" key="2">
    <source>
        <dbReference type="Proteomes" id="UP000324800"/>
    </source>
</evidence>
<feature type="non-terminal residue" evidence="1">
    <location>
        <position position="227"/>
    </location>
</feature>
<evidence type="ECO:0008006" key="3">
    <source>
        <dbReference type="Google" id="ProtNLM"/>
    </source>
</evidence>
<dbReference type="GO" id="GO:0030286">
    <property type="term" value="C:dynein complex"/>
    <property type="evidence" value="ECO:0007669"/>
    <property type="project" value="InterPro"/>
</dbReference>
<organism evidence="1 2">
    <name type="scientific">Streblomastix strix</name>
    <dbReference type="NCBI Taxonomy" id="222440"/>
    <lineage>
        <taxon>Eukaryota</taxon>
        <taxon>Metamonada</taxon>
        <taxon>Preaxostyla</taxon>
        <taxon>Oxymonadida</taxon>
        <taxon>Streblomastigidae</taxon>
        <taxon>Streblomastix</taxon>
    </lineage>
</organism>
<dbReference type="GO" id="GO:0045505">
    <property type="term" value="F:dynein intermediate chain binding"/>
    <property type="evidence" value="ECO:0007669"/>
    <property type="project" value="InterPro"/>
</dbReference>
<accession>A0A5J4S0Z0</accession>
<dbReference type="GO" id="GO:0007018">
    <property type="term" value="P:microtubule-based movement"/>
    <property type="evidence" value="ECO:0007669"/>
    <property type="project" value="InterPro"/>
</dbReference>
<dbReference type="InterPro" id="IPR042219">
    <property type="entry name" value="AAA_lid_11_sf"/>
</dbReference>
<dbReference type="PANTHER" id="PTHR45703:SF36">
    <property type="entry name" value="DYNEIN HEAVY CHAIN, CYTOPLASMIC"/>
    <property type="match status" value="1"/>
</dbReference>
<feature type="non-terminal residue" evidence="1">
    <location>
        <position position="1"/>
    </location>
</feature>
<dbReference type="InterPro" id="IPR026983">
    <property type="entry name" value="DHC"/>
</dbReference>
<reference evidence="1 2" key="1">
    <citation type="submission" date="2019-03" db="EMBL/GenBank/DDBJ databases">
        <title>Single cell metagenomics reveals metabolic interactions within the superorganism composed of flagellate Streblomastix strix and complex community of Bacteroidetes bacteria on its surface.</title>
        <authorList>
            <person name="Treitli S.C."/>
            <person name="Kolisko M."/>
            <person name="Husnik F."/>
            <person name="Keeling P."/>
            <person name="Hampl V."/>
        </authorList>
    </citation>
    <scope>NUCLEOTIDE SEQUENCE [LARGE SCALE GENOMIC DNA]</scope>
    <source>
        <strain evidence="1">ST1C</strain>
    </source>
</reference>
<protein>
    <recommendedName>
        <fullName evidence="3">Dynein heavy chain</fullName>
    </recommendedName>
</protein>
<dbReference type="Gene3D" id="1.10.8.720">
    <property type="entry name" value="Region D6 of dynein motor"/>
    <property type="match status" value="1"/>
</dbReference>
<comment type="caution">
    <text evidence="1">The sequence shown here is derived from an EMBL/GenBank/DDBJ whole genome shotgun (WGS) entry which is preliminary data.</text>
</comment>
<dbReference type="GO" id="GO:0051959">
    <property type="term" value="F:dynein light intermediate chain binding"/>
    <property type="evidence" value="ECO:0007669"/>
    <property type="project" value="InterPro"/>
</dbReference>
<gene>
    <name evidence="1" type="ORF">EZS28_052635</name>
</gene>
<dbReference type="Proteomes" id="UP000324800">
    <property type="component" value="Unassembled WGS sequence"/>
</dbReference>
<evidence type="ECO:0000313" key="1">
    <source>
        <dbReference type="EMBL" id="KAA6339155.1"/>
    </source>
</evidence>